<feature type="region of interest" description="Disordered" evidence="1">
    <location>
        <begin position="461"/>
        <end position="530"/>
    </location>
</feature>
<evidence type="ECO:0000313" key="2">
    <source>
        <dbReference type="EMBL" id="KAK9007001.1"/>
    </source>
</evidence>
<feature type="compositionally biased region" description="Low complexity" evidence="1">
    <location>
        <begin position="504"/>
        <end position="519"/>
    </location>
</feature>
<organism evidence="2 3">
    <name type="scientific">Hibiscus sabdariffa</name>
    <name type="common">roselle</name>
    <dbReference type="NCBI Taxonomy" id="183260"/>
    <lineage>
        <taxon>Eukaryota</taxon>
        <taxon>Viridiplantae</taxon>
        <taxon>Streptophyta</taxon>
        <taxon>Embryophyta</taxon>
        <taxon>Tracheophyta</taxon>
        <taxon>Spermatophyta</taxon>
        <taxon>Magnoliopsida</taxon>
        <taxon>eudicotyledons</taxon>
        <taxon>Gunneridae</taxon>
        <taxon>Pentapetalae</taxon>
        <taxon>rosids</taxon>
        <taxon>malvids</taxon>
        <taxon>Malvales</taxon>
        <taxon>Malvaceae</taxon>
        <taxon>Malvoideae</taxon>
        <taxon>Hibiscus</taxon>
    </lineage>
</organism>
<reference evidence="2 3" key="1">
    <citation type="journal article" date="2024" name="G3 (Bethesda)">
        <title>Genome assembly of Hibiscus sabdariffa L. provides insights into metabolisms of medicinal natural products.</title>
        <authorList>
            <person name="Kim T."/>
        </authorList>
    </citation>
    <scope>NUCLEOTIDE SEQUENCE [LARGE SCALE GENOMIC DNA]</scope>
    <source>
        <strain evidence="2">TK-2024</strain>
        <tissue evidence="2">Old leaves</tissue>
    </source>
</reference>
<protein>
    <submittedName>
        <fullName evidence="2">Uncharacterized protein</fullName>
    </submittedName>
</protein>
<dbReference type="Proteomes" id="UP001396334">
    <property type="component" value="Unassembled WGS sequence"/>
</dbReference>
<proteinExistence type="predicted"/>
<comment type="caution">
    <text evidence="2">The sequence shown here is derived from an EMBL/GenBank/DDBJ whole genome shotgun (WGS) entry which is preliminary data.</text>
</comment>
<feature type="region of interest" description="Disordered" evidence="1">
    <location>
        <begin position="272"/>
        <end position="292"/>
    </location>
</feature>
<accession>A0ABR2R221</accession>
<evidence type="ECO:0000256" key="1">
    <source>
        <dbReference type="SAM" id="MobiDB-lite"/>
    </source>
</evidence>
<feature type="compositionally biased region" description="Low complexity" evidence="1">
    <location>
        <begin position="281"/>
        <end position="292"/>
    </location>
</feature>
<sequence>MWAIRAWLPGSPWSIHRVGDASYSVADRHGGLLTLVSTAGPLVMFLTRVFRQGLPARSLDSLLIWALVCALDVFLVHPSAEAFPRIVLPLWLRFCALFHIFSVYCGMHALPCTRACHCVLHRPLWPCPCVVCKALASHRDLSPARDWWVMVGLCAALDPWHAVRVSLGSWMHYRVLLGPWCMVVRCEPDMLYDLWWVSYPGVRCQGLLRWLAHAARTYGLGSVGPCLGWGYSAQLWFSSLVTWYASFRFRADLWPKRPTVARPRGRVTVVKDADLPPYSPEPSVASSPPASASTAAASVPAPAASVGPVTSVAPLASGCDAMVSAPLPAHTARDNVHAACDNEAPYDPMLYRDVSDAIEDSLEVLNGCTLFADLDGMVQSAGLDDVVDEAADALIRDVASSILGRVLASSAIPATVVTTVAACSTPLPPASRPVSTCARRLSMPPVPEQDNFHAWYAAQVQAASQAPPPQPLSVGFSSRPAPPRPNKRDASHSDPSRARRSRPATRTSQAGMSSSNNSSVEAVRQPRRDQ</sequence>
<dbReference type="EMBL" id="JBBPBN010000028">
    <property type="protein sequence ID" value="KAK9007001.1"/>
    <property type="molecule type" value="Genomic_DNA"/>
</dbReference>
<gene>
    <name evidence="2" type="ORF">V6N11_019329</name>
</gene>
<name>A0ABR2R221_9ROSI</name>
<keyword evidence="3" id="KW-1185">Reference proteome</keyword>
<feature type="compositionally biased region" description="Basic and acidic residues" evidence="1">
    <location>
        <begin position="486"/>
        <end position="497"/>
    </location>
</feature>
<evidence type="ECO:0000313" key="3">
    <source>
        <dbReference type="Proteomes" id="UP001396334"/>
    </source>
</evidence>